<evidence type="ECO:0000313" key="3">
    <source>
        <dbReference type="EMBL" id="MCR1899779.1"/>
    </source>
</evidence>
<dbReference type="AlphaFoldDB" id="A0AAE3HJ31"/>
<comment type="caution">
    <text evidence="3">The sequence shown here is derived from an EMBL/GenBank/DDBJ whole genome shotgun (WGS) entry which is preliminary data.</text>
</comment>
<dbReference type="Gene3D" id="2.60.40.3680">
    <property type="match status" value="1"/>
</dbReference>
<reference evidence="3" key="1">
    <citation type="submission" date="2022-07" db="EMBL/GenBank/DDBJ databases">
        <title>Enhanced cultured diversity of the mouse gut microbiota enables custom-made synthetic communities.</title>
        <authorList>
            <person name="Afrizal A."/>
        </authorList>
    </citation>
    <scope>NUCLEOTIDE SEQUENCE</scope>
    <source>
        <strain evidence="3">DSM 28593</strain>
    </source>
</reference>
<keyword evidence="1" id="KW-0472">Membrane</keyword>
<evidence type="ECO:0000256" key="2">
    <source>
        <dbReference type="SAM" id="SignalP"/>
    </source>
</evidence>
<keyword evidence="4" id="KW-1185">Reference proteome</keyword>
<dbReference type="InterPro" id="IPR011990">
    <property type="entry name" value="TPR-like_helical_dom_sf"/>
</dbReference>
<feature type="chain" id="PRO_5042012860" evidence="2">
    <location>
        <begin position="24"/>
        <end position="429"/>
    </location>
</feature>
<evidence type="ECO:0000256" key="1">
    <source>
        <dbReference type="SAM" id="Phobius"/>
    </source>
</evidence>
<gene>
    <name evidence="3" type="ORF">NSA47_12430</name>
</gene>
<protein>
    <submittedName>
        <fullName evidence="3">Uncharacterized protein</fullName>
    </submittedName>
</protein>
<keyword evidence="2" id="KW-0732">Signal</keyword>
<feature type="signal peptide" evidence="2">
    <location>
        <begin position="1"/>
        <end position="23"/>
    </location>
</feature>
<proteinExistence type="predicted"/>
<feature type="transmembrane region" description="Helical" evidence="1">
    <location>
        <begin position="398"/>
        <end position="416"/>
    </location>
</feature>
<dbReference type="Proteomes" id="UP001205748">
    <property type="component" value="Unassembled WGS sequence"/>
</dbReference>
<keyword evidence="1" id="KW-1133">Transmembrane helix</keyword>
<dbReference type="Gene3D" id="1.25.40.10">
    <property type="entry name" value="Tetratricopeptide repeat domain"/>
    <property type="match status" value="1"/>
</dbReference>
<name>A0AAE3HJ31_9FIRM</name>
<dbReference type="RefSeq" id="WP_257532477.1">
    <property type="nucleotide sequence ID" value="NZ_JANKAS010000013.1"/>
</dbReference>
<accession>A0AAE3HJ31</accession>
<organism evidence="3 4">
    <name type="scientific">Irregularibacter muris</name>
    <dbReference type="NCBI Taxonomy" id="1796619"/>
    <lineage>
        <taxon>Bacteria</taxon>
        <taxon>Bacillati</taxon>
        <taxon>Bacillota</taxon>
        <taxon>Clostridia</taxon>
        <taxon>Eubacteriales</taxon>
        <taxon>Eubacteriaceae</taxon>
        <taxon>Irregularibacter</taxon>
    </lineage>
</organism>
<keyword evidence="1" id="KW-0812">Transmembrane</keyword>
<dbReference type="EMBL" id="JANKAS010000013">
    <property type="protein sequence ID" value="MCR1899779.1"/>
    <property type="molecule type" value="Genomic_DNA"/>
</dbReference>
<evidence type="ECO:0000313" key="4">
    <source>
        <dbReference type="Proteomes" id="UP001205748"/>
    </source>
</evidence>
<sequence length="429" mass="50345">MKKTKITLLLILLTLIFPSPAFADIPSTGWTGHGLYLLKDDNIYVNSAEIDIIINNDQTTTVEAKYELENKEDNTISVYMGVPEHEVELQNFTSKVLPYRYGNKKVSGSAINSQIKDLKVNYNNWRTWYAPFQAKEKRTVEFTYKVDNKYISEGRYLISYQMDHIKSWKGKPQNVHVKIHFEDKEVKIYNFGSEFSVQPKVKEDFTLEWSFKDFAGNESIDFDYYFVNDEIIKYLEKHSSSKIKNITNAYVSKDYPQVIQLGKEYLQSSEGGQLQREIYFLMADAYERTGQPEESLIVYQLIEGNPGFHEGIQEKMQQLITYNRVLDYYQIEDYKQMYRLLSQVKEDPQYSFIYKDWAEKQMKTIPTEELNKIIEEEREYHGIEKIIRDFTNGVYNNYILIGLGGLIGIGGAINMIRKKKNDKKSLFKK</sequence>